<keyword evidence="2" id="KW-0645">Protease</keyword>
<evidence type="ECO:0000313" key="4">
    <source>
        <dbReference type="EMBL" id="NCU16563.1"/>
    </source>
</evidence>
<evidence type="ECO:0000313" key="5">
    <source>
        <dbReference type="Proteomes" id="UP000743899"/>
    </source>
</evidence>
<dbReference type="SUPFAM" id="SSF82171">
    <property type="entry name" value="DPP6 N-terminal domain-like"/>
    <property type="match status" value="1"/>
</dbReference>
<gene>
    <name evidence="4" type="ORF">GW534_02075</name>
</gene>
<dbReference type="Pfam" id="PF00326">
    <property type="entry name" value="Peptidase_S9"/>
    <property type="match status" value="1"/>
</dbReference>
<sequence>MLEWRRNMNRVIQAKDLFELKSVADPRLSPSGDKVAYVETKISKDENEYISNIFVLDLQTNKTHQWTFGNYRNHSPRWSPDGNQLAFVSNRAEGNQIFILDLTGGEARQLTNINNDAENPVWSPDGKKVAFTIQLKENEQPSQDEKNARKEMPEPLEIEKMQYKMDGIGFFRGKYRQIGVVDVESEELEILTEGPVHKNLQGFTTDSKFIIYSADYSENTDFSFLQDIYLLNLDTNEKVNITNGKGIYYHASGSPDGKYIACVGHEREFENATLNKIYLYNVETKEFTNLSTEWDIHVGDVVAADFIQGVVSPGVIWSQDSSGFYFTASYLGNVNVYYSDLQGKLQQITEETGHIHGLTMADDKAIAAISYPTEPCDLYEVNLKERSVQRLTSLNKEMLENIQLSEPESFVFKHGNTYIHGWLMKPTNFDENKKYPLILEIHGGPHTMYANTYFHEFQMLAASGFAILYTNPRGSHGYGQSFVDAVRGNYGKSDYEDVMAAVDYAIENYDFIDTNRLGVTGGSYGGFMTNWIIGHTDRFKAAVTQRSISNWVSFYGCSDIGYYFTEWQHQLDDDIEGLWKISPLAYVNNVKTPLLILHSEEDLRCPIEQAEQLFIALKHRGKETKFIRFPKSNHELSRSGIPNLRVKRLEYINDWFKQYLL</sequence>
<accession>A0ABW9ZZG9</accession>
<protein>
    <submittedName>
        <fullName evidence="4">S9 family peptidase</fullName>
    </submittedName>
</protein>
<feature type="domain" description="Peptidase S9 prolyl oligopeptidase catalytic" evidence="3">
    <location>
        <begin position="453"/>
        <end position="660"/>
    </location>
</feature>
<dbReference type="EMBL" id="JAACYS010000005">
    <property type="protein sequence ID" value="NCU16563.1"/>
    <property type="molecule type" value="Genomic_DNA"/>
</dbReference>
<dbReference type="SUPFAM" id="SSF53474">
    <property type="entry name" value="alpha/beta-Hydrolases"/>
    <property type="match status" value="1"/>
</dbReference>
<dbReference type="InterPro" id="IPR011659">
    <property type="entry name" value="WD40"/>
</dbReference>
<dbReference type="PANTHER" id="PTHR42776:SF27">
    <property type="entry name" value="DIPEPTIDYL PEPTIDASE FAMILY MEMBER 6"/>
    <property type="match status" value="1"/>
</dbReference>
<dbReference type="InterPro" id="IPR011042">
    <property type="entry name" value="6-blade_b-propeller_TolB-like"/>
</dbReference>
<keyword evidence="2" id="KW-0720">Serine protease</keyword>
<comment type="caution">
    <text evidence="4">The sequence shown here is derived from an EMBL/GenBank/DDBJ whole genome shotgun (WGS) entry which is preliminary data.</text>
</comment>
<dbReference type="PANTHER" id="PTHR42776">
    <property type="entry name" value="SERINE PEPTIDASE S9 FAMILY MEMBER"/>
    <property type="match status" value="1"/>
</dbReference>
<evidence type="ECO:0000256" key="2">
    <source>
        <dbReference type="ARBA" id="ARBA00022825"/>
    </source>
</evidence>
<keyword evidence="1" id="KW-0378">Hydrolase</keyword>
<dbReference type="Pfam" id="PF07676">
    <property type="entry name" value="PD40"/>
    <property type="match status" value="2"/>
</dbReference>
<dbReference type="Proteomes" id="UP000743899">
    <property type="component" value="Unassembled WGS sequence"/>
</dbReference>
<evidence type="ECO:0000256" key="1">
    <source>
        <dbReference type="ARBA" id="ARBA00022801"/>
    </source>
</evidence>
<dbReference type="Gene3D" id="3.40.50.1820">
    <property type="entry name" value="alpha/beta hydrolase"/>
    <property type="match status" value="1"/>
</dbReference>
<organism evidence="4 5">
    <name type="scientific">Pallidibacillus pasinlerensis</name>
    <dbReference type="NCBI Taxonomy" id="2703818"/>
    <lineage>
        <taxon>Bacteria</taxon>
        <taxon>Bacillati</taxon>
        <taxon>Bacillota</taxon>
        <taxon>Bacilli</taxon>
        <taxon>Bacillales</taxon>
        <taxon>Bacillaceae</taxon>
        <taxon>Pallidibacillus</taxon>
    </lineage>
</organism>
<proteinExistence type="predicted"/>
<dbReference type="Gene3D" id="2.120.10.30">
    <property type="entry name" value="TolB, C-terminal domain"/>
    <property type="match status" value="2"/>
</dbReference>
<dbReference type="InterPro" id="IPR001375">
    <property type="entry name" value="Peptidase_S9_cat"/>
</dbReference>
<keyword evidence="5" id="KW-1185">Reference proteome</keyword>
<dbReference type="InterPro" id="IPR029058">
    <property type="entry name" value="AB_hydrolase_fold"/>
</dbReference>
<reference evidence="4 5" key="1">
    <citation type="submission" date="2020-01" db="EMBL/GenBank/DDBJ databases">
        <title>A novel Bacillus sp. from Pasinler.</title>
        <authorList>
            <person name="Adiguzel A."/>
            <person name="Ay H."/>
            <person name="Baltaci M.O."/>
        </authorList>
    </citation>
    <scope>NUCLEOTIDE SEQUENCE [LARGE SCALE GENOMIC DNA]</scope>
    <source>
        <strain evidence="4 5">P1</strain>
    </source>
</reference>
<name>A0ABW9ZZG9_9BACI</name>
<evidence type="ECO:0000259" key="3">
    <source>
        <dbReference type="Pfam" id="PF00326"/>
    </source>
</evidence>